<feature type="transmembrane region" description="Helical" evidence="2">
    <location>
        <begin position="42"/>
        <end position="63"/>
    </location>
</feature>
<dbReference type="RefSeq" id="WP_307629613.1">
    <property type="nucleotide sequence ID" value="NZ_JAUSZS010000008.1"/>
</dbReference>
<protein>
    <recommendedName>
        <fullName evidence="5">Cellulase</fullName>
    </recommendedName>
</protein>
<dbReference type="Proteomes" id="UP001223072">
    <property type="component" value="Unassembled WGS sequence"/>
</dbReference>
<proteinExistence type="predicted"/>
<keyword evidence="2" id="KW-1133">Transmembrane helix</keyword>
<accession>A0ABU0RVX1</accession>
<gene>
    <name evidence="3" type="ORF">QFZ49_006117</name>
</gene>
<evidence type="ECO:0000256" key="2">
    <source>
        <dbReference type="SAM" id="Phobius"/>
    </source>
</evidence>
<evidence type="ECO:0000313" key="3">
    <source>
        <dbReference type="EMBL" id="MDQ0936142.1"/>
    </source>
</evidence>
<dbReference type="EMBL" id="JAUSZS010000008">
    <property type="protein sequence ID" value="MDQ0936142.1"/>
    <property type="molecule type" value="Genomic_DNA"/>
</dbReference>
<evidence type="ECO:0000256" key="1">
    <source>
        <dbReference type="SAM" id="MobiDB-lite"/>
    </source>
</evidence>
<feature type="region of interest" description="Disordered" evidence="1">
    <location>
        <begin position="1"/>
        <end position="25"/>
    </location>
</feature>
<comment type="caution">
    <text evidence="3">The sequence shown here is derived from an EMBL/GenBank/DDBJ whole genome shotgun (WGS) entry which is preliminary data.</text>
</comment>
<organism evidence="3 4">
    <name type="scientific">Streptomyces turgidiscabies</name>
    <dbReference type="NCBI Taxonomy" id="85558"/>
    <lineage>
        <taxon>Bacteria</taxon>
        <taxon>Bacillati</taxon>
        <taxon>Actinomycetota</taxon>
        <taxon>Actinomycetes</taxon>
        <taxon>Kitasatosporales</taxon>
        <taxon>Streptomycetaceae</taxon>
        <taxon>Streptomyces</taxon>
    </lineage>
</organism>
<evidence type="ECO:0000313" key="4">
    <source>
        <dbReference type="Proteomes" id="UP001223072"/>
    </source>
</evidence>
<feature type="region of interest" description="Disordered" evidence="1">
    <location>
        <begin position="67"/>
        <end position="125"/>
    </location>
</feature>
<sequence>MDHFEQDLARMMRDSRQDTPYEDRHRQRLRVAVRARQRSRTAWLATGSALAVAGLGVGLMVLASSVAQGGTTPRPHPVTSAESVPGPPVVRPASTAEEGAKPAFTPTTRPLPMPYRPTMSGKPST</sequence>
<name>A0ABU0RVX1_9ACTN</name>
<reference evidence="3 4" key="1">
    <citation type="submission" date="2023-07" db="EMBL/GenBank/DDBJ databases">
        <title>Comparative genomics of wheat-associated soil bacteria to identify genetic determinants of phenazine resistance.</title>
        <authorList>
            <person name="Mouncey N."/>
        </authorList>
    </citation>
    <scope>NUCLEOTIDE SEQUENCE [LARGE SCALE GENOMIC DNA]</scope>
    <source>
        <strain evidence="3 4">W2I16</strain>
    </source>
</reference>
<keyword evidence="4" id="KW-1185">Reference proteome</keyword>
<keyword evidence="2" id="KW-0812">Transmembrane</keyword>
<keyword evidence="2" id="KW-0472">Membrane</keyword>
<evidence type="ECO:0008006" key="5">
    <source>
        <dbReference type="Google" id="ProtNLM"/>
    </source>
</evidence>